<dbReference type="RefSeq" id="XP_015658945.1">
    <property type="nucleotide sequence ID" value="XM_015802501.1"/>
</dbReference>
<keyword evidence="3" id="KW-1185">Reference proteome</keyword>
<dbReference type="GeneID" id="26905013"/>
<dbReference type="AlphaFoldDB" id="A0A0M9G1X9"/>
<dbReference type="Proteomes" id="UP000037923">
    <property type="component" value="Unassembled WGS sequence"/>
</dbReference>
<evidence type="ECO:0000256" key="1">
    <source>
        <dbReference type="SAM" id="MobiDB-lite"/>
    </source>
</evidence>
<feature type="region of interest" description="Disordered" evidence="1">
    <location>
        <begin position="619"/>
        <end position="645"/>
    </location>
</feature>
<dbReference type="VEuPathDB" id="TriTrypDB:LpyrH10_08_1710"/>
<comment type="caution">
    <text evidence="2">The sequence shown here is derived from an EMBL/GenBank/DDBJ whole genome shotgun (WGS) entry which is preliminary data.</text>
</comment>
<feature type="compositionally biased region" description="Polar residues" evidence="1">
    <location>
        <begin position="315"/>
        <end position="326"/>
    </location>
</feature>
<evidence type="ECO:0000313" key="3">
    <source>
        <dbReference type="Proteomes" id="UP000037923"/>
    </source>
</evidence>
<name>A0A0M9G1X9_LEPPY</name>
<proteinExistence type="predicted"/>
<accession>A0A0M9G1X9</accession>
<feature type="compositionally biased region" description="Polar residues" evidence="1">
    <location>
        <begin position="460"/>
        <end position="475"/>
    </location>
</feature>
<feature type="region of interest" description="Disordered" evidence="1">
    <location>
        <begin position="1"/>
        <end position="39"/>
    </location>
</feature>
<gene>
    <name evidence="2" type="ORF">ABB37_04722</name>
</gene>
<protein>
    <submittedName>
        <fullName evidence="2">Uncharacterized protein</fullName>
    </submittedName>
</protein>
<feature type="region of interest" description="Disordered" evidence="1">
    <location>
        <begin position="311"/>
        <end position="344"/>
    </location>
</feature>
<organism evidence="2 3">
    <name type="scientific">Leptomonas pyrrhocoris</name>
    <name type="common">Firebug parasite</name>
    <dbReference type="NCBI Taxonomy" id="157538"/>
    <lineage>
        <taxon>Eukaryota</taxon>
        <taxon>Discoba</taxon>
        <taxon>Euglenozoa</taxon>
        <taxon>Kinetoplastea</taxon>
        <taxon>Metakinetoplastina</taxon>
        <taxon>Trypanosomatida</taxon>
        <taxon>Trypanosomatidae</taxon>
        <taxon>Leishmaniinae</taxon>
        <taxon>Leptomonas</taxon>
    </lineage>
</organism>
<dbReference type="EMBL" id="LGTL01000008">
    <property type="protein sequence ID" value="KPA80506.1"/>
    <property type="molecule type" value="Genomic_DNA"/>
</dbReference>
<feature type="compositionally biased region" description="Basic residues" evidence="1">
    <location>
        <begin position="619"/>
        <end position="633"/>
    </location>
</feature>
<feature type="region of interest" description="Disordered" evidence="1">
    <location>
        <begin position="404"/>
        <end position="475"/>
    </location>
</feature>
<reference evidence="2 3" key="1">
    <citation type="submission" date="2015-07" db="EMBL/GenBank/DDBJ databases">
        <title>High-quality genome of monoxenous trypanosomatid Leptomonas pyrrhocoris.</title>
        <authorList>
            <person name="Flegontov P."/>
            <person name="Butenko A."/>
            <person name="Firsov S."/>
            <person name="Vlcek C."/>
            <person name="Logacheva M.D."/>
            <person name="Field M."/>
            <person name="Filatov D."/>
            <person name="Flegontova O."/>
            <person name="Gerasimov E."/>
            <person name="Jackson A.P."/>
            <person name="Kelly S."/>
            <person name="Opperdoes F."/>
            <person name="O'Reilly A."/>
            <person name="Votypka J."/>
            <person name="Yurchenko V."/>
            <person name="Lukes J."/>
        </authorList>
    </citation>
    <scope>NUCLEOTIDE SEQUENCE [LARGE SCALE GENOMIC DNA]</scope>
    <source>
        <strain evidence="2">H10</strain>
    </source>
</reference>
<sequence length="758" mass="79828">MPNLINEPDADQHDATHRPSLPLHPQRSAPRRSRVPTTATLRPDWRVKVENERVTAATTVSATTDNTVDSNEVRRRPCCTHRGNWHDDSLIEKKTQDTAETAKRLPRFPSLLAQKLNATITAAQDGDSLNALTLSTQLNTEDTQEDTAAQAAATLSTMRDGHQRMHCAQPTEDTVMVPAPTAEALKDPATPTMLRHAALPCLRTQLRGSFTANTSTTGAATGSNNRVEVMTAATPEERHEVDAAAGAPSAATSPVVTSTALRGVVIIVPSPPHEERPPNVAAARRSYSLNGSSNASEVWMALSGSACNSLDVGHQSASPSHLSQSRPRGRRRNSEAMSDSLPRVATGTCGNGSVGAHCGHSLLLDATQLKARYFPASSSTFTATTALARAARCCTDTHRPVTTDTCNASGQGVAQAAHGRLPPPPPSPGAATTSHKSTAAIPVSGREEEDASHAASAHSGYNSNNESSPCRSAESSLMTDLSGMACCDIEGTPLHHPAMRRQRSVVINGGGNASAPRHSSVAVVNLSSMTPSALMRATTATPLVNFTTHTASTTATASAAAVSSVVRSAMHVVVARHEVDDGAATSSAEGRPTTSMEALLLDDPDAPPGATAAALRHLRERKLSRKKNRRPLRRNPTAATSSHCGCAHSHANAAEFAMSLVVSTGAVESCRRHNRPLANSSVLPVSPQSTALVSRHCSNEDARRGLEKTIHPCAFGAHPLHPLEPGPLPLSNAGVVPLVAMEIHLPKVTRRVKRSSRK</sequence>
<evidence type="ECO:0000313" key="2">
    <source>
        <dbReference type="EMBL" id="KPA80506.1"/>
    </source>
</evidence>